<dbReference type="Proteomes" id="UP001560019">
    <property type="component" value="Unassembled WGS sequence"/>
</dbReference>
<dbReference type="RefSeq" id="WP_125404428.1">
    <property type="nucleotide sequence ID" value="NZ_JBEHHI010000001.1"/>
</dbReference>
<keyword evidence="2" id="KW-1185">Reference proteome</keyword>
<comment type="caution">
    <text evidence="1">The sequence shown here is derived from an EMBL/GenBank/DDBJ whole genome shotgun (WGS) entry which is preliminary data.</text>
</comment>
<evidence type="ECO:0000313" key="1">
    <source>
        <dbReference type="EMBL" id="MEX5726961.1"/>
    </source>
</evidence>
<evidence type="ECO:0000313" key="2">
    <source>
        <dbReference type="Proteomes" id="UP001560019"/>
    </source>
</evidence>
<protein>
    <recommendedName>
        <fullName evidence="3">Hydrogenase expression/formation protein HupK</fullName>
    </recommendedName>
</protein>
<gene>
    <name evidence="1" type="ORF">Ga0609869_000314</name>
</gene>
<reference evidence="1 2" key="1">
    <citation type="submission" date="2024-06" db="EMBL/GenBank/DDBJ databases">
        <title>Genome of Rhodovulum iodosum, a marine photoferrotroph.</title>
        <authorList>
            <person name="Bianchini G."/>
            <person name="Nikeleit V."/>
            <person name="Kappler A."/>
            <person name="Bryce C."/>
            <person name="Sanchez-Baracaldo P."/>
        </authorList>
    </citation>
    <scope>NUCLEOTIDE SEQUENCE [LARGE SCALE GENOMIC DNA]</scope>
    <source>
        <strain evidence="1 2">UT/N1</strain>
    </source>
</reference>
<dbReference type="EMBL" id="JBEHHI010000001">
    <property type="protein sequence ID" value="MEX5726961.1"/>
    <property type="molecule type" value="Genomic_DNA"/>
</dbReference>
<sequence length="296" mass="31122">MTLAALHIALIQGGVRVAPPAPLGVEAMVLGRSAEEAAEMLPRLFNLCRAAQETGARMALGLPARPGVTEALAQEILREHLMRLFVLWPRRLGLAPTRLPDADDLRAAVFGPAGGLPDPGGLDGWLASGSGVAPVLNAIARAFAPGEAVADLPAPRPDTLCRAVAQENSPWSRHRDAALLHSAEQRFGRGPLWRALGRLVDLDACARGTLDCAPRKIDGTCYVHAARGTYTLSARLVEGRVAAFVRHTPTEHLLAPGGALEQALAGLPPAKAHLAPLLVDILDPCLPVEITEAAHA</sequence>
<proteinExistence type="predicted"/>
<accession>A0ABV3XNQ9</accession>
<dbReference type="Gene3D" id="1.10.645.10">
    <property type="entry name" value="Cytochrome-c3 Hydrogenase, chain B"/>
    <property type="match status" value="1"/>
</dbReference>
<evidence type="ECO:0008006" key="3">
    <source>
        <dbReference type="Google" id="ProtNLM"/>
    </source>
</evidence>
<organism evidence="1 2">
    <name type="scientific">Rhodovulum iodosum</name>
    <dbReference type="NCBI Taxonomy" id="68291"/>
    <lineage>
        <taxon>Bacteria</taxon>
        <taxon>Pseudomonadati</taxon>
        <taxon>Pseudomonadota</taxon>
        <taxon>Alphaproteobacteria</taxon>
        <taxon>Rhodobacterales</taxon>
        <taxon>Paracoccaceae</taxon>
        <taxon>Rhodovulum</taxon>
    </lineage>
</organism>
<dbReference type="InterPro" id="IPR029014">
    <property type="entry name" value="NiFe-Hase_large"/>
</dbReference>
<dbReference type="SUPFAM" id="SSF56762">
    <property type="entry name" value="HydB/Nqo4-like"/>
    <property type="match status" value="1"/>
</dbReference>
<name>A0ABV3XNQ9_9RHOB</name>